<keyword evidence="4" id="KW-0997">Cell inner membrane</keyword>
<dbReference type="AlphaFoldDB" id="A0A1M4UMA1"/>
<reference evidence="12" key="1">
    <citation type="submission" date="2016-11" db="EMBL/GenBank/DDBJ databases">
        <authorList>
            <person name="Varghese N."/>
            <person name="Submissions S."/>
        </authorList>
    </citation>
    <scope>NUCLEOTIDE SEQUENCE [LARGE SCALE GENOMIC DNA]</scope>
    <source>
        <strain evidence="12">DSM 9756</strain>
    </source>
</reference>
<proteinExistence type="inferred from homology"/>
<dbReference type="EMBL" id="FQVB01000005">
    <property type="protein sequence ID" value="SHE57785.1"/>
    <property type="molecule type" value="Genomic_DNA"/>
</dbReference>
<sequence length="156" mass="17454">MHWLLVLSDRINGLVERSLFLFGFSMALVTGVQVFCRYVLNHSLFWSEEAGRMLLVWITFLGATAAYKRKAHVGIDLVVRRFPPAPRKAVELTVLGLSLLFFAVLVLYGVHFIRFIAGQKTAALGIPMGIPYAVIPLSGLIFLLHAASRILEMVRK</sequence>
<comment type="similarity">
    <text evidence="8">Belongs to the TRAP transporter small permease family.</text>
</comment>
<evidence type="ECO:0000313" key="12">
    <source>
        <dbReference type="Proteomes" id="UP000184076"/>
    </source>
</evidence>
<feature type="domain" description="Tripartite ATP-independent periplasmic transporters DctQ component" evidence="10">
    <location>
        <begin position="26"/>
        <end position="155"/>
    </location>
</feature>
<keyword evidence="3" id="KW-1003">Cell membrane</keyword>
<evidence type="ECO:0000256" key="3">
    <source>
        <dbReference type="ARBA" id="ARBA00022475"/>
    </source>
</evidence>
<feature type="transmembrane region" description="Helical" evidence="9">
    <location>
        <begin position="89"/>
        <end position="110"/>
    </location>
</feature>
<evidence type="ECO:0000256" key="4">
    <source>
        <dbReference type="ARBA" id="ARBA00022519"/>
    </source>
</evidence>
<evidence type="ECO:0000313" key="11">
    <source>
        <dbReference type="EMBL" id="SHE57785.1"/>
    </source>
</evidence>
<protein>
    <submittedName>
        <fullName evidence="11">TRAP-type C4-dicarboxylate transport system, small permease component</fullName>
    </submittedName>
</protein>
<feature type="transmembrane region" description="Helical" evidence="9">
    <location>
        <begin position="52"/>
        <end position="68"/>
    </location>
</feature>
<evidence type="ECO:0000256" key="8">
    <source>
        <dbReference type="ARBA" id="ARBA00038436"/>
    </source>
</evidence>
<dbReference type="GO" id="GO:0005886">
    <property type="term" value="C:plasma membrane"/>
    <property type="evidence" value="ECO:0007669"/>
    <property type="project" value="UniProtKB-SubCell"/>
</dbReference>
<name>A0A1M4UMA1_9BACT</name>
<dbReference type="GO" id="GO:0022857">
    <property type="term" value="F:transmembrane transporter activity"/>
    <property type="evidence" value="ECO:0007669"/>
    <property type="project" value="TreeGrafter"/>
</dbReference>
<dbReference type="RefSeq" id="WP_073036668.1">
    <property type="nucleotide sequence ID" value="NZ_FQVB01000005.1"/>
</dbReference>
<evidence type="ECO:0000259" key="10">
    <source>
        <dbReference type="Pfam" id="PF04290"/>
    </source>
</evidence>
<comment type="subcellular location">
    <subcellularLocation>
        <location evidence="1">Cell inner membrane</location>
        <topology evidence="1">Multi-pass membrane protein</topology>
    </subcellularLocation>
</comment>
<keyword evidence="6 9" id="KW-1133">Transmembrane helix</keyword>
<evidence type="ECO:0000256" key="9">
    <source>
        <dbReference type="SAM" id="Phobius"/>
    </source>
</evidence>
<feature type="transmembrane region" description="Helical" evidence="9">
    <location>
        <begin position="20"/>
        <end position="40"/>
    </location>
</feature>
<evidence type="ECO:0000256" key="2">
    <source>
        <dbReference type="ARBA" id="ARBA00022448"/>
    </source>
</evidence>
<gene>
    <name evidence="11" type="ORF">SAMN02745206_00520</name>
</gene>
<accession>A0A1M4UMA1</accession>
<dbReference type="InterPro" id="IPR055348">
    <property type="entry name" value="DctQ"/>
</dbReference>
<evidence type="ECO:0000256" key="7">
    <source>
        <dbReference type="ARBA" id="ARBA00023136"/>
    </source>
</evidence>
<feature type="transmembrane region" description="Helical" evidence="9">
    <location>
        <begin position="130"/>
        <end position="151"/>
    </location>
</feature>
<evidence type="ECO:0000256" key="5">
    <source>
        <dbReference type="ARBA" id="ARBA00022692"/>
    </source>
</evidence>
<organism evidence="11 12">
    <name type="scientific">Desulfacinum infernum DSM 9756</name>
    <dbReference type="NCBI Taxonomy" id="1121391"/>
    <lineage>
        <taxon>Bacteria</taxon>
        <taxon>Pseudomonadati</taxon>
        <taxon>Thermodesulfobacteriota</taxon>
        <taxon>Syntrophobacteria</taxon>
        <taxon>Syntrophobacterales</taxon>
        <taxon>Syntrophobacteraceae</taxon>
        <taxon>Desulfacinum</taxon>
    </lineage>
</organism>
<dbReference type="STRING" id="1121391.SAMN02745206_00520"/>
<dbReference type="Proteomes" id="UP000184076">
    <property type="component" value="Unassembled WGS sequence"/>
</dbReference>
<dbReference type="Pfam" id="PF04290">
    <property type="entry name" value="DctQ"/>
    <property type="match status" value="1"/>
</dbReference>
<dbReference type="InterPro" id="IPR007387">
    <property type="entry name" value="TRAP_DctQ"/>
</dbReference>
<dbReference type="PANTHER" id="PTHR35011">
    <property type="entry name" value="2,3-DIKETO-L-GULONATE TRAP TRANSPORTER SMALL PERMEASE PROTEIN YIAM"/>
    <property type="match status" value="1"/>
</dbReference>
<evidence type="ECO:0000256" key="6">
    <source>
        <dbReference type="ARBA" id="ARBA00022989"/>
    </source>
</evidence>
<keyword evidence="2" id="KW-0813">Transport</keyword>
<dbReference type="GO" id="GO:0015740">
    <property type="term" value="P:C4-dicarboxylate transport"/>
    <property type="evidence" value="ECO:0007669"/>
    <property type="project" value="TreeGrafter"/>
</dbReference>
<keyword evidence="5 9" id="KW-0812">Transmembrane</keyword>
<dbReference type="PANTHER" id="PTHR35011:SF2">
    <property type="entry name" value="2,3-DIKETO-L-GULONATE TRAP TRANSPORTER SMALL PERMEASE PROTEIN YIAM"/>
    <property type="match status" value="1"/>
</dbReference>
<keyword evidence="12" id="KW-1185">Reference proteome</keyword>
<evidence type="ECO:0000256" key="1">
    <source>
        <dbReference type="ARBA" id="ARBA00004429"/>
    </source>
</evidence>
<keyword evidence="7 9" id="KW-0472">Membrane</keyword>